<dbReference type="Pfam" id="PF25886">
    <property type="entry name" value="Msy1"/>
    <property type="match status" value="1"/>
</dbReference>
<sequence length="569" mass="64564">MSRLDGAWGVMSEGTPVVVQVEEEKQAIRADYGELNRRGFYATTSEFSAKRKQTFLEFIPLWIRYTFVAVVGTFVLGLPALVICMTKESDQFWPVDITSRFEYGVGESFRWSLIVCTVYGAYYMTLALICLLPLCLRLVNDPSDDNTSAMRVRDNFKQLIIIRHFIAFPAASLALWLMVSLFFNSTTTDSSLTLVGNDFYMTRLSFALFVFASLLMIAKLALNEITINYHYEYYAERLTKNMFGMAAIRRLSKEFPPGKRPSGAIAKSAEDMERDEATYVAIAIFDGLRCPGKDILSLADFEEILEKDDAKRIFEEFDVNSNGDVTQREITDGVQRIYSERDNLNQALSANDEIVSRLGSLALLLVVAVTASLCLPIFDVSLSNTVFALFGYAMTAHFLFSDSLTAIFATVIFIFVSHPFDAGDVVTLNEKTYKVKHIGWWQSSFYGEGSALVYHANHSLATMSISNFRRSGAMYETFRVNIQQTTPKVQILQLEKRLYHFVEKNPRDYSYMYTLSLDEIVNSQDLRISFSVLHRSNFQNSPLRAERSNKLHIHLCSVIQELGIKLALD</sequence>
<feature type="domain" description="EF-hand" evidence="2">
    <location>
        <begin position="305"/>
        <end position="340"/>
    </location>
</feature>
<feature type="transmembrane region" description="Helical" evidence="1">
    <location>
        <begin position="111"/>
        <end position="139"/>
    </location>
</feature>
<feature type="transmembrane region" description="Helical" evidence="1">
    <location>
        <begin position="61"/>
        <end position="83"/>
    </location>
</feature>
<dbReference type="InterPro" id="IPR010920">
    <property type="entry name" value="LSM_dom_sf"/>
</dbReference>
<proteinExistence type="predicted"/>
<dbReference type="PANTHER" id="PTHR31323">
    <property type="entry name" value="MECHANOSENSITIVE ION CHANNEL PROTEIN MSY2"/>
    <property type="match status" value="1"/>
</dbReference>
<keyword evidence="1" id="KW-0472">Membrane</keyword>
<keyword evidence="1" id="KW-0812">Transmembrane</keyword>
<dbReference type="SUPFAM" id="SSF50182">
    <property type="entry name" value="Sm-like ribonucleoproteins"/>
    <property type="match status" value="1"/>
</dbReference>
<keyword evidence="1" id="KW-1133">Transmembrane helix</keyword>
<dbReference type="InterPro" id="IPR058650">
    <property type="entry name" value="Msy1/2-like"/>
</dbReference>
<dbReference type="InterPro" id="IPR006685">
    <property type="entry name" value="MscS_channel_2nd"/>
</dbReference>
<dbReference type="GO" id="GO:0006874">
    <property type="term" value="P:intracellular calcium ion homeostasis"/>
    <property type="evidence" value="ECO:0007669"/>
    <property type="project" value="TreeGrafter"/>
</dbReference>
<evidence type="ECO:0000259" key="2">
    <source>
        <dbReference type="PROSITE" id="PS50222"/>
    </source>
</evidence>
<protein>
    <submittedName>
        <fullName evidence="3">EF-Hand 1, calcium-binding site domain-containing protein</fullName>
    </submittedName>
</protein>
<keyword evidence="4" id="KW-1185">Reference proteome</keyword>
<dbReference type="PROSITE" id="PS00018">
    <property type="entry name" value="EF_HAND_1"/>
    <property type="match status" value="1"/>
</dbReference>
<dbReference type="Proteomes" id="UP000240830">
    <property type="component" value="Unassembled WGS sequence"/>
</dbReference>
<accession>A0A2H9TNI5</accession>
<evidence type="ECO:0000256" key="1">
    <source>
        <dbReference type="SAM" id="Phobius"/>
    </source>
</evidence>
<dbReference type="InterPro" id="IPR002048">
    <property type="entry name" value="EF_hand_dom"/>
</dbReference>
<feature type="transmembrane region" description="Helical" evidence="1">
    <location>
        <begin position="160"/>
        <end position="183"/>
    </location>
</feature>
<dbReference type="PROSITE" id="PS50222">
    <property type="entry name" value="EF_HAND_2"/>
    <property type="match status" value="1"/>
</dbReference>
<gene>
    <name evidence="3" type="ORF">PSACC_00824</name>
</gene>
<name>A0A2H9TNI5_9FUNG</name>
<feature type="transmembrane region" description="Helical" evidence="1">
    <location>
        <begin position="358"/>
        <end position="378"/>
    </location>
</feature>
<dbReference type="InterPro" id="IPR018247">
    <property type="entry name" value="EF_Hand_1_Ca_BS"/>
</dbReference>
<evidence type="ECO:0000313" key="4">
    <source>
        <dbReference type="Proteomes" id="UP000240830"/>
    </source>
</evidence>
<dbReference type="GO" id="GO:0016020">
    <property type="term" value="C:membrane"/>
    <property type="evidence" value="ECO:0007669"/>
    <property type="project" value="InterPro"/>
</dbReference>
<organism evidence="3 4">
    <name type="scientific">Paramicrosporidium saccamoebae</name>
    <dbReference type="NCBI Taxonomy" id="1246581"/>
    <lineage>
        <taxon>Eukaryota</taxon>
        <taxon>Fungi</taxon>
        <taxon>Fungi incertae sedis</taxon>
        <taxon>Cryptomycota</taxon>
        <taxon>Cryptomycota incertae sedis</taxon>
        <taxon>Paramicrosporidium</taxon>
    </lineage>
</organism>
<dbReference type="GO" id="GO:0005509">
    <property type="term" value="F:calcium ion binding"/>
    <property type="evidence" value="ECO:0007669"/>
    <property type="project" value="InterPro"/>
</dbReference>
<evidence type="ECO:0000313" key="3">
    <source>
        <dbReference type="EMBL" id="PJF19331.1"/>
    </source>
</evidence>
<dbReference type="PANTHER" id="PTHR31323:SF1">
    <property type="entry name" value="MECHANOSENSITIVE ION CHANNEL PROTEIN"/>
    <property type="match status" value="1"/>
</dbReference>
<reference evidence="3 4" key="1">
    <citation type="submission" date="2016-10" db="EMBL/GenBank/DDBJ databases">
        <title>The genome of Paramicrosporidium saccamoebae is the missing link in understanding Cryptomycota and Microsporidia evolution.</title>
        <authorList>
            <person name="Quandt C.A."/>
            <person name="Beaudet D."/>
            <person name="Corsaro D."/>
            <person name="Michel R."/>
            <person name="Corradi N."/>
            <person name="James T."/>
        </authorList>
    </citation>
    <scope>NUCLEOTIDE SEQUENCE [LARGE SCALE GENOMIC DNA]</scope>
    <source>
        <strain evidence="3 4">KSL3</strain>
    </source>
</reference>
<dbReference type="Pfam" id="PF00924">
    <property type="entry name" value="MS_channel_2nd"/>
    <property type="match status" value="1"/>
</dbReference>
<dbReference type="EMBL" id="MTSL01000065">
    <property type="protein sequence ID" value="PJF19331.1"/>
    <property type="molecule type" value="Genomic_DNA"/>
</dbReference>
<feature type="transmembrane region" description="Helical" evidence="1">
    <location>
        <begin position="203"/>
        <end position="222"/>
    </location>
</feature>
<feature type="transmembrane region" description="Helical" evidence="1">
    <location>
        <begin position="390"/>
        <end position="416"/>
    </location>
</feature>
<dbReference type="GO" id="GO:0005262">
    <property type="term" value="F:calcium channel activity"/>
    <property type="evidence" value="ECO:0007669"/>
    <property type="project" value="TreeGrafter"/>
</dbReference>
<dbReference type="AlphaFoldDB" id="A0A2H9TNI5"/>
<dbReference type="OrthoDB" id="544685at2759"/>
<comment type="caution">
    <text evidence="3">The sequence shown here is derived from an EMBL/GenBank/DDBJ whole genome shotgun (WGS) entry which is preliminary data.</text>
</comment>